<dbReference type="OrthoDB" id="9772884at2"/>
<dbReference type="InterPro" id="IPR018580">
    <property type="entry name" value="Uncharacterised_YfhO"/>
</dbReference>
<feature type="transmembrane region" description="Helical" evidence="1">
    <location>
        <begin position="7"/>
        <end position="26"/>
    </location>
</feature>
<feature type="transmembrane region" description="Helical" evidence="1">
    <location>
        <begin position="782"/>
        <end position="800"/>
    </location>
</feature>
<feature type="transmembrane region" description="Helical" evidence="1">
    <location>
        <begin position="191"/>
        <end position="210"/>
    </location>
</feature>
<feature type="transmembrane region" description="Helical" evidence="1">
    <location>
        <begin position="122"/>
        <end position="141"/>
    </location>
</feature>
<dbReference type="PANTHER" id="PTHR38454">
    <property type="entry name" value="INTEGRAL MEMBRANE PROTEIN-RELATED"/>
    <property type="match status" value="1"/>
</dbReference>
<comment type="caution">
    <text evidence="2">The sequence shown here is derived from an EMBL/GenBank/DDBJ whole genome shotgun (WGS) entry which is preliminary data.</text>
</comment>
<organism evidence="2 3">
    <name type="scientific">Flavobacterium sufflavum</name>
    <dbReference type="NCBI Taxonomy" id="1921138"/>
    <lineage>
        <taxon>Bacteria</taxon>
        <taxon>Pseudomonadati</taxon>
        <taxon>Bacteroidota</taxon>
        <taxon>Flavobacteriia</taxon>
        <taxon>Flavobacteriales</taxon>
        <taxon>Flavobacteriaceae</taxon>
        <taxon>Flavobacterium</taxon>
    </lineage>
</organism>
<dbReference type="EMBL" id="SACJ01000016">
    <property type="protein sequence ID" value="RVT71377.1"/>
    <property type="molecule type" value="Genomic_DNA"/>
</dbReference>
<feature type="transmembrane region" description="Helical" evidence="1">
    <location>
        <begin position="520"/>
        <end position="537"/>
    </location>
</feature>
<dbReference type="AlphaFoldDB" id="A0A3S2XDF3"/>
<keyword evidence="1" id="KW-0472">Membrane</keyword>
<proteinExistence type="predicted"/>
<keyword evidence="1" id="KW-0812">Transmembrane</keyword>
<evidence type="ECO:0000313" key="3">
    <source>
        <dbReference type="Proteomes" id="UP000285211"/>
    </source>
</evidence>
<protein>
    <recommendedName>
        <fullName evidence="4">YfhO family protein</fullName>
    </recommendedName>
</protein>
<feature type="transmembrane region" description="Helical" evidence="1">
    <location>
        <begin position="495"/>
        <end position="513"/>
    </location>
</feature>
<accession>A0A3S2XDF3</accession>
<dbReference type="RefSeq" id="WP_128197658.1">
    <property type="nucleotide sequence ID" value="NZ_SACJ01000016.1"/>
</dbReference>
<keyword evidence="3" id="KW-1185">Reference proteome</keyword>
<feature type="transmembrane region" description="Helical" evidence="1">
    <location>
        <begin position="440"/>
        <end position="461"/>
    </location>
</feature>
<dbReference type="Proteomes" id="UP000285211">
    <property type="component" value="Unassembled WGS sequence"/>
</dbReference>
<feature type="transmembrane region" description="Helical" evidence="1">
    <location>
        <begin position="217"/>
        <end position="237"/>
    </location>
</feature>
<gene>
    <name evidence="2" type="ORF">EOD40_17200</name>
</gene>
<name>A0A3S2XDF3_9FLAO</name>
<evidence type="ECO:0000313" key="2">
    <source>
        <dbReference type="EMBL" id="RVT71377.1"/>
    </source>
</evidence>
<evidence type="ECO:0008006" key="4">
    <source>
        <dbReference type="Google" id="ProtNLM"/>
    </source>
</evidence>
<keyword evidence="1" id="KW-1133">Transmembrane helix</keyword>
<dbReference type="PANTHER" id="PTHR38454:SF1">
    <property type="entry name" value="INTEGRAL MEMBRANE PROTEIN"/>
    <property type="match status" value="1"/>
</dbReference>
<sequence length="810" mass="90260">MKIINRLYPHAIAILGFVLVSLIYFYPVLQRKQIFQSDIAQYTGMAKEQNDFRAAEHIEPYWTNSAFGGMPTYQLGAKYPNDFVGAVDDVLRFLPRPADYLFLYFLGFYGLLLVLKTDPLKAFFGAVAFGFSTYLIIILGVGHNAKAHAIAYMPLVIAGFILVYRKKYVVGGLLTMIATALEINANHFQMTYYLLIFLLILSAYFIYLDVKNKEIKALLTSLGVLAIAGIFAIGANATNLLATAEYANFSTRGKSELTFNPDGSNSTDTSAMTRDYITEYSYGITESFNLIAPRLFGGSNHEALGTDSSMYDFMISQGVPAGQAADFVSGMPTYWGDQPIVAAPAYIGVVVFFLGILALIIDDRKIKYVFLSGAVVALVLSWGKNFPALTDFFIDHIPMYNKFRAVSSIQVILELCFPVLAVMGLQSFFKADKSKQWEGLWQTAAIGLGTIVILFLCKSMFSFSGAGDSYYTESYGPSFVDALKSDRRTLYSADLLRSAFLIVLTAGVLWMLIKDKIAQNTAIILVGLFMVADLFFVDKKYVSAKDFVSKIEVEVPFQQTAADAQILRDTTHYRVFEVNGNFSSARASYFHKSIGGYSAVKPRRMQQLFDYQIAKNNLEILNMLNVKYVIQTDKDGKEFPTSNPDANGNAWFVNDVKLVNNANAEMKALDHLNTKKVAVFNAQLHGDKFKNASLKHNLDTTGTIQLRMYKPNYIKYISNSKSEGVAVFSEIYYEKGWNAYVDGVKTDHFPVDYVLRAMVLPGGIHAVEFKFEPEVIKTGSTITLISGVGMLLLLVGGIYYERKKGFKIVE</sequence>
<feature type="transmembrane region" description="Helical" evidence="1">
    <location>
        <begin position="147"/>
        <end position="163"/>
    </location>
</feature>
<evidence type="ECO:0000256" key="1">
    <source>
        <dbReference type="SAM" id="Phobius"/>
    </source>
</evidence>
<dbReference type="Pfam" id="PF09586">
    <property type="entry name" value="YfhO"/>
    <property type="match status" value="1"/>
</dbReference>
<feature type="transmembrane region" description="Helical" evidence="1">
    <location>
        <begin position="168"/>
        <end position="185"/>
    </location>
</feature>
<feature type="transmembrane region" description="Helical" evidence="1">
    <location>
        <begin position="340"/>
        <end position="361"/>
    </location>
</feature>
<feature type="transmembrane region" description="Helical" evidence="1">
    <location>
        <begin position="368"/>
        <end position="385"/>
    </location>
</feature>
<feature type="transmembrane region" description="Helical" evidence="1">
    <location>
        <begin position="405"/>
        <end position="428"/>
    </location>
</feature>
<feature type="transmembrane region" description="Helical" evidence="1">
    <location>
        <begin position="98"/>
        <end position="115"/>
    </location>
</feature>
<reference evidence="2 3" key="1">
    <citation type="submission" date="2019-01" db="EMBL/GenBank/DDBJ databases">
        <authorList>
            <person name="Chen W.-M."/>
        </authorList>
    </citation>
    <scope>NUCLEOTIDE SEQUENCE [LARGE SCALE GENOMIC DNA]</scope>
    <source>
        <strain evidence="2 3">BBQ-12</strain>
    </source>
</reference>